<sequence>MAVVRAIAWHLRVGGGWRALPSGMPTVYGWFRRWQSLGLFERMMHDLAQLRRRAVGRRPQPRLAIIDTQTVKCLPVRGACGYDAAKRVALVDAEGHWLAVAVVPASVQERDTLTALDDGKAAWPRLRVAILDGAFTAERCQVWSNLHGMRHEIVTRTPGQKGFALLPRRWVVERSFGWLTHWDGLLRDRAGRLDVATARIECAAVFAATEALINPA</sequence>
<protein>
    <submittedName>
        <fullName evidence="2">IS5/IS1182 family transposase</fullName>
    </submittedName>
</protein>
<dbReference type="EMBL" id="RCZP01000015">
    <property type="protein sequence ID" value="TPG53664.1"/>
    <property type="molecule type" value="Genomic_DNA"/>
</dbReference>
<evidence type="ECO:0000313" key="2">
    <source>
        <dbReference type="EMBL" id="TPG53664.1"/>
    </source>
</evidence>
<organism evidence="2 3">
    <name type="scientific">Muricoccus nepalensis</name>
    <dbReference type="NCBI Taxonomy" id="1854500"/>
    <lineage>
        <taxon>Bacteria</taxon>
        <taxon>Pseudomonadati</taxon>
        <taxon>Pseudomonadota</taxon>
        <taxon>Alphaproteobacteria</taxon>
        <taxon>Acetobacterales</taxon>
        <taxon>Roseomonadaceae</taxon>
        <taxon>Muricoccus</taxon>
    </lineage>
</organism>
<dbReference type="PANTHER" id="PTHR30007">
    <property type="entry name" value="PHP DOMAIN PROTEIN"/>
    <property type="match status" value="1"/>
</dbReference>
<dbReference type="GO" id="GO:0004803">
    <property type="term" value="F:transposase activity"/>
    <property type="evidence" value="ECO:0007669"/>
    <property type="project" value="InterPro"/>
</dbReference>
<accession>A0A502FW14</accession>
<comment type="caution">
    <text evidence="2">The sequence shown here is derived from an EMBL/GenBank/DDBJ whole genome shotgun (WGS) entry which is preliminary data.</text>
</comment>
<dbReference type="GO" id="GO:0006313">
    <property type="term" value="P:DNA transposition"/>
    <property type="evidence" value="ECO:0007669"/>
    <property type="project" value="InterPro"/>
</dbReference>
<keyword evidence="3" id="KW-1185">Reference proteome</keyword>
<evidence type="ECO:0000259" key="1">
    <source>
        <dbReference type="Pfam" id="PF01609"/>
    </source>
</evidence>
<evidence type="ECO:0000313" key="3">
    <source>
        <dbReference type="Proteomes" id="UP000317078"/>
    </source>
</evidence>
<proteinExistence type="predicted"/>
<feature type="domain" description="Transposase IS4-like" evidence="1">
    <location>
        <begin position="60"/>
        <end position="200"/>
    </location>
</feature>
<dbReference type="InterPro" id="IPR002559">
    <property type="entry name" value="Transposase_11"/>
</dbReference>
<dbReference type="OrthoDB" id="7278099at2"/>
<reference evidence="2 3" key="1">
    <citation type="journal article" date="2019" name="Environ. Microbiol.">
        <title>Species interactions and distinct microbial communities in high Arctic permafrost affected cryosols are associated with the CH4 and CO2 gas fluxes.</title>
        <authorList>
            <person name="Altshuler I."/>
            <person name="Hamel J."/>
            <person name="Turney S."/>
            <person name="Magnuson E."/>
            <person name="Levesque R."/>
            <person name="Greer C."/>
            <person name="Whyte L.G."/>
        </authorList>
    </citation>
    <scope>NUCLEOTIDE SEQUENCE [LARGE SCALE GENOMIC DNA]</scope>
    <source>
        <strain evidence="2 3">S9.3B</strain>
    </source>
</reference>
<dbReference type="AlphaFoldDB" id="A0A502FW14"/>
<dbReference type="Pfam" id="PF01609">
    <property type="entry name" value="DDE_Tnp_1"/>
    <property type="match status" value="1"/>
</dbReference>
<dbReference type="RefSeq" id="WP_140884668.1">
    <property type="nucleotide sequence ID" value="NZ_RCZP01000015.1"/>
</dbReference>
<name>A0A502FW14_9PROT</name>
<dbReference type="Proteomes" id="UP000317078">
    <property type="component" value="Unassembled WGS sequence"/>
</dbReference>
<dbReference type="GO" id="GO:0003677">
    <property type="term" value="F:DNA binding"/>
    <property type="evidence" value="ECO:0007669"/>
    <property type="project" value="InterPro"/>
</dbReference>
<dbReference type="PANTHER" id="PTHR30007:SF0">
    <property type="entry name" value="TRANSPOSASE"/>
    <property type="match status" value="1"/>
</dbReference>
<gene>
    <name evidence="2" type="ORF">EAH89_15775</name>
</gene>